<dbReference type="EMBL" id="ARYI01000012">
    <property type="protein sequence ID" value="KCZ90534.1"/>
    <property type="molecule type" value="Genomic_DNA"/>
</dbReference>
<accession>A0A059FIU5</accession>
<reference evidence="4 5" key="1">
    <citation type="submission" date="2013-04" db="EMBL/GenBank/DDBJ databases">
        <title>Hyphomonas hirschiana VP5 Genome Sequencing.</title>
        <authorList>
            <person name="Lai Q."/>
            <person name="Shao Z."/>
        </authorList>
    </citation>
    <scope>NUCLEOTIDE SEQUENCE [LARGE SCALE GENOMIC DNA]</scope>
    <source>
        <strain evidence="4 5">VP5</strain>
    </source>
</reference>
<feature type="region of interest" description="Disordered" evidence="3">
    <location>
        <begin position="1"/>
        <end position="41"/>
    </location>
</feature>
<dbReference type="AlphaFoldDB" id="A0A059FIU5"/>
<comment type="similarity">
    <text evidence="1 2">Belongs to the outer membrane factor (OMF) (TC 1.B.17) family.</text>
</comment>
<evidence type="ECO:0000256" key="2">
    <source>
        <dbReference type="RuleBase" id="RU362097"/>
    </source>
</evidence>
<dbReference type="NCBIfam" id="TIGR01845">
    <property type="entry name" value="outer_NodT"/>
    <property type="match status" value="1"/>
</dbReference>
<dbReference type="Pfam" id="PF02321">
    <property type="entry name" value="OEP"/>
    <property type="match status" value="2"/>
</dbReference>
<dbReference type="Proteomes" id="UP000025061">
    <property type="component" value="Unassembled WGS sequence"/>
</dbReference>
<evidence type="ECO:0000313" key="4">
    <source>
        <dbReference type="EMBL" id="KCZ90534.1"/>
    </source>
</evidence>
<organism evidence="4 5">
    <name type="scientific">Hyphomonas hirschiana VP5</name>
    <dbReference type="NCBI Taxonomy" id="1280951"/>
    <lineage>
        <taxon>Bacteria</taxon>
        <taxon>Pseudomonadati</taxon>
        <taxon>Pseudomonadota</taxon>
        <taxon>Alphaproteobacteria</taxon>
        <taxon>Hyphomonadales</taxon>
        <taxon>Hyphomonadaceae</taxon>
        <taxon>Hyphomonas</taxon>
    </lineage>
</organism>
<dbReference type="PANTHER" id="PTHR30203">
    <property type="entry name" value="OUTER MEMBRANE CATION EFFLUX PROTEIN"/>
    <property type="match status" value="1"/>
</dbReference>
<comment type="caution">
    <text evidence="4">The sequence shown here is derived from an EMBL/GenBank/DDBJ whole genome shotgun (WGS) entry which is preliminary data.</text>
</comment>
<dbReference type="PANTHER" id="PTHR30203:SF25">
    <property type="entry name" value="OUTER MEMBRANE PROTEIN-RELATED"/>
    <property type="match status" value="1"/>
</dbReference>
<dbReference type="PATRIC" id="fig|1280951.3.peg.2696"/>
<feature type="compositionally biased region" description="Low complexity" evidence="3">
    <location>
        <begin position="26"/>
        <end position="39"/>
    </location>
</feature>
<keyword evidence="2" id="KW-0449">Lipoprotein</keyword>
<protein>
    <submittedName>
        <fullName evidence="4">Putative outer membrane efflux protein</fullName>
    </submittedName>
</protein>
<keyword evidence="2" id="KW-1134">Transmembrane beta strand</keyword>
<dbReference type="Gene3D" id="1.20.1600.10">
    <property type="entry name" value="Outer membrane efflux proteins (OEP)"/>
    <property type="match status" value="1"/>
</dbReference>
<sequence>MMAVSPGSTPPPGLSSISSYRFPAQDAPSTTASSPGSPGDIEHALRGLWKVPALPPPQGFQTATALNDADSLPVQKHHRRICLGALICAGLLSSCTTVGPDYTAPDSDRYVSTDFAKAAPYDDAAPLSDWWTAFEDPVLESLIKRGFEENRTLAAATANLRLARADLGLAQRARLPDDTLEASYLETRQSSAAFTGIADDAPPGTETFGIPSLSVAAGWEVDLFGRVDRLIEAADARAGAAEAALADMQIVIATDIAAAYLSVRGLRDQRDVARRNVENLRETSDLVRDLRDVGRVSDLELDQAHAELALTEAFLPALNASITDAENRLAVLIGATPQEIGAYLADDSPLAMIKAPIAIGDPAALLRRRPDIAERERLLAAATAGIGLNIAEAFPRISLLGEAGVRSVGIDDLLSERALNFAAGPQLAWSVTGLIRAGDRVRAARASADAAFAMYEQTVLQALAETETALERQSQLQARSTRLEEAHAAATSAAALATFRFETGTADFLNVLDAERVELDTANQLAAARSEVALAQVAVFRVLRAGAPSPVAPSDR</sequence>
<proteinExistence type="inferred from homology"/>
<dbReference type="GO" id="GO:0015562">
    <property type="term" value="F:efflux transmembrane transporter activity"/>
    <property type="evidence" value="ECO:0007669"/>
    <property type="project" value="InterPro"/>
</dbReference>
<dbReference type="InterPro" id="IPR003423">
    <property type="entry name" value="OMP_efflux"/>
</dbReference>
<comment type="subcellular location">
    <subcellularLocation>
        <location evidence="2">Cell membrane</location>
        <topology evidence="2">Lipid-anchor</topology>
    </subcellularLocation>
</comment>
<evidence type="ECO:0000256" key="3">
    <source>
        <dbReference type="SAM" id="MobiDB-lite"/>
    </source>
</evidence>
<keyword evidence="2" id="KW-0564">Palmitate</keyword>
<keyword evidence="2" id="KW-0472">Membrane</keyword>
<gene>
    <name evidence="4" type="ORF">HHI_13385</name>
</gene>
<evidence type="ECO:0000313" key="5">
    <source>
        <dbReference type="Proteomes" id="UP000025061"/>
    </source>
</evidence>
<dbReference type="GO" id="GO:0005886">
    <property type="term" value="C:plasma membrane"/>
    <property type="evidence" value="ECO:0007669"/>
    <property type="project" value="UniProtKB-SubCell"/>
</dbReference>
<keyword evidence="2" id="KW-0812">Transmembrane</keyword>
<dbReference type="SUPFAM" id="SSF56954">
    <property type="entry name" value="Outer membrane efflux proteins (OEP)"/>
    <property type="match status" value="1"/>
</dbReference>
<dbReference type="InterPro" id="IPR010131">
    <property type="entry name" value="MdtP/NodT-like"/>
</dbReference>
<dbReference type="Gene3D" id="2.20.200.10">
    <property type="entry name" value="Outer membrane efflux proteins (OEP)"/>
    <property type="match status" value="1"/>
</dbReference>
<keyword evidence="5" id="KW-1185">Reference proteome</keyword>
<evidence type="ECO:0000256" key="1">
    <source>
        <dbReference type="ARBA" id="ARBA00007613"/>
    </source>
</evidence>
<name>A0A059FIU5_9PROT</name>